<keyword evidence="6 14" id="KW-0121">Carboxypeptidase</keyword>
<keyword evidence="9 14" id="KW-0378">Hydrolase</keyword>
<feature type="signal peptide" evidence="14">
    <location>
        <begin position="1"/>
        <end position="19"/>
    </location>
</feature>
<evidence type="ECO:0000256" key="10">
    <source>
        <dbReference type="ARBA" id="ARBA00023026"/>
    </source>
</evidence>
<evidence type="ECO:0000256" key="1">
    <source>
        <dbReference type="ARBA" id="ARBA00001003"/>
    </source>
</evidence>
<protein>
    <recommendedName>
        <fullName evidence="14">Carboxypeptidase</fullName>
        <ecNumber evidence="14">3.4.16.-</ecNumber>
    </recommendedName>
</protein>
<proteinExistence type="inferred from homology"/>
<keyword evidence="4" id="KW-1003">Cell membrane</keyword>
<reference evidence="15 16" key="1">
    <citation type="submission" date="2023-01" db="EMBL/GenBank/DDBJ databases">
        <title>Analysis of 21 Apiospora genomes using comparative genomics revels a genus with tremendous synthesis potential of carbohydrate active enzymes and secondary metabolites.</title>
        <authorList>
            <person name="Sorensen T."/>
        </authorList>
    </citation>
    <scope>NUCLEOTIDE SEQUENCE [LARGE SCALE GENOMIC DNA]</scope>
    <source>
        <strain evidence="15 16">CBS 24483</strain>
    </source>
</reference>
<comment type="caution">
    <text evidence="15">The sequence shown here is derived from an EMBL/GenBank/DDBJ whole genome shotgun (WGS) entry which is preliminary data.</text>
</comment>
<dbReference type="InterPro" id="IPR018202">
    <property type="entry name" value="Ser_caboxypep_ser_AS"/>
</dbReference>
<evidence type="ECO:0000256" key="11">
    <source>
        <dbReference type="ARBA" id="ARBA00023180"/>
    </source>
</evidence>
<dbReference type="PROSITE" id="PS00131">
    <property type="entry name" value="CARBOXYPEPT_SER_SER"/>
    <property type="match status" value="1"/>
</dbReference>
<evidence type="ECO:0000256" key="14">
    <source>
        <dbReference type="RuleBase" id="RU361156"/>
    </source>
</evidence>
<evidence type="ECO:0000256" key="3">
    <source>
        <dbReference type="ARBA" id="ARBA00009431"/>
    </source>
</evidence>
<evidence type="ECO:0000256" key="4">
    <source>
        <dbReference type="ARBA" id="ARBA00022475"/>
    </source>
</evidence>
<comment type="function">
    <text evidence="13">Extracellular serine carboxypeptidase that contributes to pathogenicity.</text>
</comment>
<keyword evidence="5" id="KW-0472">Membrane</keyword>
<dbReference type="PRINTS" id="PR00724">
    <property type="entry name" value="CRBOXYPTASEC"/>
</dbReference>
<evidence type="ECO:0000256" key="13">
    <source>
        <dbReference type="ARBA" id="ARBA00037356"/>
    </source>
</evidence>
<keyword evidence="11" id="KW-0325">Glycoprotein</keyword>
<evidence type="ECO:0000313" key="15">
    <source>
        <dbReference type="EMBL" id="KAK7959323.1"/>
    </source>
</evidence>
<evidence type="ECO:0000313" key="16">
    <source>
        <dbReference type="Proteomes" id="UP001391051"/>
    </source>
</evidence>
<organism evidence="15 16">
    <name type="scientific">Apiospora aurea</name>
    <dbReference type="NCBI Taxonomy" id="335848"/>
    <lineage>
        <taxon>Eukaryota</taxon>
        <taxon>Fungi</taxon>
        <taxon>Dikarya</taxon>
        <taxon>Ascomycota</taxon>
        <taxon>Pezizomycotina</taxon>
        <taxon>Sordariomycetes</taxon>
        <taxon>Xylariomycetidae</taxon>
        <taxon>Amphisphaeriales</taxon>
        <taxon>Apiosporaceae</taxon>
        <taxon>Apiospora</taxon>
    </lineage>
</organism>
<keyword evidence="12" id="KW-0449">Lipoprotein</keyword>
<evidence type="ECO:0000256" key="9">
    <source>
        <dbReference type="ARBA" id="ARBA00022801"/>
    </source>
</evidence>
<dbReference type="Proteomes" id="UP001391051">
    <property type="component" value="Unassembled WGS sequence"/>
</dbReference>
<dbReference type="PANTHER" id="PTHR11802:SF189">
    <property type="entry name" value="CARBOXYPEPTIDASE"/>
    <property type="match status" value="1"/>
</dbReference>
<dbReference type="Gene3D" id="3.40.50.1820">
    <property type="entry name" value="alpha/beta hydrolase"/>
    <property type="match status" value="1"/>
</dbReference>
<keyword evidence="5" id="KW-0336">GPI-anchor</keyword>
<keyword evidence="7 14" id="KW-0645">Protease</keyword>
<keyword evidence="16" id="KW-1185">Reference proteome</keyword>
<gene>
    <name evidence="15" type="ORF">PG986_004177</name>
</gene>
<dbReference type="InterPro" id="IPR033124">
    <property type="entry name" value="Ser_caboxypep_his_AS"/>
</dbReference>
<dbReference type="SUPFAM" id="SSF53474">
    <property type="entry name" value="alpha/beta-Hydrolases"/>
    <property type="match status" value="1"/>
</dbReference>
<dbReference type="PANTHER" id="PTHR11802">
    <property type="entry name" value="SERINE PROTEASE FAMILY S10 SERINE CARBOXYPEPTIDASE"/>
    <property type="match status" value="1"/>
</dbReference>
<sequence length="606" mass="66769">MAFTTMVAAALAAVSFCNATPVGRPGHLSVRSPSDPKITIDFKETHICETTPGVKSYSGYVNLPASASEGRAYDIHTFFWFFESRKDPANAPLSLWLQGGPGAPTVNAAVGENGPCRVAPNSRDTVLNPWSWNNEVNMLYIDQPVQTGFSYDRLINGTISEPDSPFNVAQHKSMEGVQVNSTNLAGVFSSQDELSTANTTATAARAAWQFMQTWMTEFPHYKPKSNQFSIWTESYGGHYGPTFASYFDKQNVLIVSKNTSNAIPLNVETVGLVNACVDAEVQIPFFPQTAYNNTYGLQTINETVYQKAVESWPQCQKLIHQCRALEAQKDSLNTGSNNETNTACAAAFGACFKTMHDPYNELLHNLFDLTSAPRGSFPPKYAAGYLNSKEVQDALGVPLNFTGLAAGVRDVFNKTGDFILGHNVADLGRLLDKGVKVAFMYGDRDYQCNWRGGEAISLNITSKYSADFRKAGYTDLKTNKDEVGGMVRQFGNLSFSRVYNAGHEVPWYQPETAYEIFRRVMFNKDVATGSKSTQGCKTPYGTMGPADISGVKNKLPEPHKPECYFWDIMETCMPDQVKIIKSGKAIFKDFIMLGYVAANGTSVYYP</sequence>
<dbReference type="InterPro" id="IPR029058">
    <property type="entry name" value="AB_hydrolase_fold"/>
</dbReference>
<dbReference type="EC" id="3.4.16.-" evidence="14"/>
<accession>A0ABR1QLV0</accession>
<name>A0ABR1QLV0_9PEZI</name>
<evidence type="ECO:0000256" key="2">
    <source>
        <dbReference type="ARBA" id="ARBA00004609"/>
    </source>
</evidence>
<evidence type="ECO:0000256" key="7">
    <source>
        <dbReference type="ARBA" id="ARBA00022670"/>
    </source>
</evidence>
<comment type="similarity">
    <text evidence="3 14">Belongs to the peptidase S10 family.</text>
</comment>
<evidence type="ECO:0000256" key="8">
    <source>
        <dbReference type="ARBA" id="ARBA00022729"/>
    </source>
</evidence>
<evidence type="ECO:0000256" key="6">
    <source>
        <dbReference type="ARBA" id="ARBA00022645"/>
    </source>
</evidence>
<dbReference type="GeneID" id="92073461"/>
<keyword evidence="10" id="KW-0843">Virulence</keyword>
<keyword evidence="8 14" id="KW-0732">Signal</keyword>
<dbReference type="PROSITE" id="PS00560">
    <property type="entry name" value="CARBOXYPEPT_SER_HIS"/>
    <property type="match status" value="1"/>
</dbReference>
<dbReference type="InterPro" id="IPR001563">
    <property type="entry name" value="Peptidase_S10"/>
</dbReference>
<feature type="chain" id="PRO_5045013246" description="Carboxypeptidase" evidence="14">
    <location>
        <begin position="20"/>
        <end position="606"/>
    </location>
</feature>
<dbReference type="Pfam" id="PF00450">
    <property type="entry name" value="Peptidase_S10"/>
    <property type="match status" value="1"/>
</dbReference>
<comment type="catalytic activity">
    <reaction evidence="1">
        <text>Preferential release of a C-terminal arginine or lysine residue.</text>
        <dbReference type="EC" id="3.4.16.6"/>
    </reaction>
</comment>
<dbReference type="EMBL" id="JAQQWE010000003">
    <property type="protein sequence ID" value="KAK7959323.1"/>
    <property type="molecule type" value="Genomic_DNA"/>
</dbReference>
<dbReference type="GO" id="GO:0004180">
    <property type="term" value="F:carboxypeptidase activity"/>
    <property type="evidence" value="ECO:0007669"/>
    <property type="project" value="UniProtKB-KW"/>
</dbReference>
<dbReference type="RefSeq" id="XP_066703026.1">
    <property type="nucleotide sequence ID" value="XM_066840399.1"/>
</dbReference>
<evidence type="ECO:0000256" key="12">
    <source>
        <dbReference type="ARBA" id="ARBA00023288"/>
    </source>
</evidence>
<evidence type="ECO:0000256" key="5">
    <source>
        <dbReference type="ARBA" id="ARBA00022622"/>
    </source>
</evidence>
<comment type="subcellular location">
    <subcellularLocation>
        <location evidence="2">Cell membrane</location>
        <topology evidence="2">Lipid-anchor</topology>
        <topology evidence="2">GPI-anchor</topology>
    </subcellularLocation>
</comment>